<dbReference type="Proteomes" id="UP000256424">
    <property type="component" value="Unassembled WGS sequence"/>
</dbReference>
<proteinExistence type="predicted"/>
<evidence type="ECO:0000313" key="2">
    <source>
        <dbReference type="Proteomes" id="UP000256424"/>
    </source>
</evidence>
<comment type="caution">
    <text evidence="1">The sequence shown here is derived from an EMBL/GenBank/DDBJ whole genome shotgun (WGS) entry which is preliminary data.</text>
</comment>
<dbReference type="EMBL" id="NXLW01000004">
    <property type="protein sequence ID" value="RDU72885.1"/>
    <property type="molecule type" value="Genomic_DNA"/>
</dbReference>
<reference evidence="1 2" key="1">
    <citation type="submission" date="2018-04" db="EMBL/GenBank/DDBJ databases">
        <title>Novel Campyloabacter and Helicobacter Species and Strains.</title>
        <authorList>
            <person name="Mannion A.J."/>
            <person name="Shen Z."/>
            <person name="Fox J.G."/>
        </authorList>
    </citation>
    <scope>NUCLEOTIDE SEQUENCE [LARGE SCALE GENOMIC DNA]</scope>
    <source>
        <strain evidence="1 2">MIT 97-5075</strain>
    </source>
</reference>
<name>A0A3D8J6R1_9HELI</name>
<dbReference type="OrthoDB" id="5324020at2"/>
<sequence>MDMGFMLEGNIDNKKLSVICTGHIHDYESFKAFKNNLFNIANSNEIAHLKDKAFETLEIKFVDSHPLPDCLIGFLLKLSERDKIDVNITTNDNKMLSFFISIFLDDKFNVRLFL</sequence>
<keyword evidence="2" id="KW-1185">Reference proteome</keyword>
<accession>A0A3D8J6R1</accession>
<dbReference type="RefSeq" id="WP_104763161.1">
    <property type="nucleotide sequence ID" value="NZ_FZPM01000014.1"/>
</dbReference>
<dbReference type="AlphaFoldDB" id="A0A3D8J6R1"/>
<evidence type="ECO:0000313" key="1">
    <source>
        <dbReference type="EMBL" id="RDU72885.1"/>
    </source>
</evidence>
<organism evidence="1 2">
    <name type="scientific">Helicobacter aurati</name>
    <dbReference type="NCBI Taxonomy" id="137778"/>
    <lineage>
        <taxon>Bacteria</taxon>
        <taxon>Pseudomonadati</taxon>
        <taxon>Campylobacterota</taxon>
        <taxon>Epsilonproteobacteria</taxon>
        <taxon>Campylobacterales</taxon>
        <taxon>Helicobacteraceae</taxon>
        <taxon>Helicobacter</taxon>
    </lineage>
</organism>
<protein>
    <submittedName>
        <fullName evidence="1">Uncharacterized protein</fullName>
    </submittedName>
</protein>
<gene>
    <name evidence="1" type="ORF">CQA66_03075</name>
</gene>